<dbReference type="EMBL" id="BMGY01000040">
    <property type="protein sequence ID" value="GGH89349.1"/>
    <property type="molecule type" value="Genomic_DNA"/>
</dbReference>
<organism evidence="3 4">
    <name type="scientific">Hymenobacter frigidus</name>
    <dbReference type="NCBI Taxonomy" id="1524095"/>
    <lineage>
        <taxon>Bacteria</taxon>
        <taxon>Pseudomonadati</taxon>
        <taxon>Bacteroidota</taxon>
        <taxon>Cytophagia</taxon>
        <taxon>Cytophagales</taxon>
        <taxon>Hymenobacteraceae</taxon>
        <taxon>Hymenobacter</taxon>
    </lineage>
</organism>
<feature type="domain" description="Rad50/SbcC-type AAA" evidence="2">
    <location>
        <begin position="4"/>
        <end position="49"/>
    </location>
</feature>
<dbReference type="Gene3D" id="3.40.50.300">
    <property type="entry name" value="P-loop containing nucleotide triphosphate hydrolases"/>
    <property type="match status" value="2"/>
</dbReference>
<dbReference type="SUPFAM" id="SSF52540">
    <property type="entry name" value="P-loop containing nucleoside triphosphate hydrolases"/>
    <property type="match status" value="1"/>
</dbReference>
<evidence type="ECO:0000313" key="3">
    <source>
        <dbReference type="EMBL" id="GGH89349.1"/>
    </source>
</evidence>
<dbReference type="PANTHER" id="PTHR43581:SF4">
    <property type="entry name" value="ATP_GTP PHOSPHATASE"/>
    <property type="match status" value="1"/>
</dbReference>
<dbReference type="Proteomes" id="UP000637774">
    <property type="component" value="Unassembled WGS sequence"/>
</dbReference>
<dbReference type="PANTHER" id="PTHR43581">
    <property type="entry name" value="ATP/GTP PHOSPHATASE"/>
    <property type="match status" value="1"/>
</dbReference>
<name>A0ABQ2AEU9_9BACT</name>
<comment type="caution">
    <text evidence="3">The sequence shown here is derived from an EMBL/GenBank/DDBJ whole genome shotgun (WGS) entry which is preliminary data.</text>
</comment>
<evidence type="ECO:0000259" key="2">
    <source>
        <dbReference type="Pfam" id="PF13476"/>
    </source>
</evidence>
<feature type="domain" description="ATPase AAA-type core" evidence="1">
    <location>
        <begin position="254"/>
        <end position="331"/>
    </location>
</feature>
<accession>A0ABQ2AEU9</accession>
<sequence>MFKRLRLLDWRQYGNINIEFHDKITVITGANGAGKTTLLNILNTHLGGVQYPLVSVPTMGIAGLTYTTGLSTLRRFTDDITPYKPTQVPPYIHNPHLAHNQFAGQEKIGLIEYENGATAEIAIPKNPGSTYAFHIPAPQAVRGFSINSMRPLFKYEPVSSIPTNVSLKNQYYEAYRSSSVNRFYGNSNNSKNETYHIKETLLAWATYGPGNSIIASNPQALKLFNDFELVLKEVLPTTLGFINITIRPPEIVLVTKTGEFPIDAVSGGVASIIDLAWQIYMFDSQDLPFVITIDEPENHLHPEIQKSLLPNMARAFPKCQFIVATHSPFIITSMPASNAYALKYNENNKVDSVLLDRVDKSGSANDILKEVLGLEDTMPDWVDEEIKRIIDKYKSVEIGDAGISSFKQELASSGLGKYIPESLLKLLEDYNARA</sequence>
<protein>
    <submittedName>
        <fullName evidence="3">Uncharacterized protein</fullName>
    </submittedName>
</protein>
<dbReference type="Pfam" id="PF13304">
    <property type="entry name" value="AAA_21"/>
    <property type="match status" value="1"/>
</dbReference>
<evidence type="ECO:0000313" key="4">
    <source>
        <dbReference type="Proteomes" id="UP000637774"/>
    </source>
</evidence>
<dbReference type="Pfam" id="PF13476">
    <property type="entry name" value="AAA_23"/>
    <property type="match status" value="1"/>
</dbReference>
<keyword evidence="4" id="KW-1185">Reference proteome</keyword>
<dbReference type="InterPro" id="IPR038729">
    <property type="entry name" value="Rad50/SbcC_AAA"/>
</dbReference>
<dbReference type="InterPro" id="IPR027417">
    <property type="entry name" value="P-loop_NTPase"/>
</dbReference>
<dbReference type="InterPro" id="IPR051396">
    <property type="entry name" value="Bact_Antivir_Def_Nuclease"/>
</dbReference>
<gene>
    <name evidence="3" type="ORF">GCM10011495_32750</name>
</gene>
<proteinExistence type="predicted"/>
<reference evidence="4" key="1">
    <citation type="journal article" date="2019" name="Int. J. Syst. Evol. Microbiol.">
        <title>The Global Catalogue of Microorganisms (GCM) 10K type strain sequencing project: providing services to taxonomists for standard genome sequencing and annotation.</title>
        <authorList>
            <consortium name="The Broad Institute Genomics Platform"/>
            <consortium name="The Broad Institute Genome Sequencing Center for Infectious Disease"/>
            <person name="Wu L."/>
            <person name="Ma J."/>
        </authorList>
    </citation>
    <scope>NUCLEOTIDE SEQUENCE [LARGE SCALE GENOMIC DNA]</scope>
    <source>
        <strain evidence="4">CGMCC 1.14966</strain>
    </source>
</reference>
<dbReference type="InterPro" id="IPR003959">
    <property type="entry name" value="ATPase_AAA_core"/>
</dbReference>
<evidence type="ECO:0000259" key="1">
    <source>
        <dbReference type="Pfam" id="PF13304"/>
    </source>
</evidence>